<accession>A0AAV2DE31</accession>
<keyword evidence="2" id="KW-1185">Reference proteome</keyword>
<organism evidence="1 2">
    <name type="scientific">Linum trigynum</name>
    <dbReference type="NCBI Taxonomy" id="586398"/>
    <lineage>
        <taxon>Eukaryota</taxon>
        <taxon>Viridiplantae</taxon>
        <taxon>Streptophyta</taxon>
        <taxon>Embryophyta</taxon>
        <taxon>Tracheophyta</taxon>
        <taxon>Spermatophyta</taxon>
        <taxon>Magnoliopsida</taxon>
        <taxon>eudicotyledons</taxon>
        <taxon>Gunneridae</taxon>
        <taxon>Pentapetalae</taxon>
        <taxon>rosids</taxon>
        <taxon>fabids</taxon>
        <taxon>Malpighiales</taxon>
        <taxon>Linaceae</taxon>
        <taxon>Linum</taxon>
    </lineage>
</organism>
<proteinExistence type="predicted"/>
<evidence type="ECO:0000313" key="1">
    <source>
        <dbReference type="EMBL" id="CAL1372158.1"/>
    </source>
</evidence>
<reference evidence="1 2" key="1">
    <citation type="submission" date="2024-04" db="EMBL/GenBank/DDBJ databases">
        <authorList>
            <person name="Fracassetti M."/>
        </authorList>
    </citation>
    <scope>NUCLEOTIDE SEQUENCE [LARGE SCALE GENOMIC DNA]</scope>
</reference>
<dbReference type="EMBL" id="OZ034815">
    <property type="protein sequence ID" value="CAL1372158.1"/>
    <property type="molecule type" value="Genomic_DNA"/>
</dbReference>
<dbReference type="AlphaFoldDB" id="A0AAV2DE31"/>
<protein>
    <submittedName>
        <fullName evidence="1">Uncharacterized protein</fullName>
    </submittedName>
</protein>
<sequence>MNVGSQVGSEAASNGGSQLQAYTINHYKEALLKSCYEEQANYNHVNKYLEVVKESNYVPREAEELLAYCS</sequence>
<name>A0AAV2DE31_9ROSI</name>
<evidence type="ECO:0000313" key="2">
    <source>
        <dbReference type="Proteomes" id="UP001497516"/>
    </source>
</evidence>
<gene>
    <name evidence="1" type="ORF">LTRI10_LOCUS14181</name>
</gene>
<dbReference type="Proteomes" id="UP001497516">
    <property type="component" value="Chromosome 2"/>
</dbReference>